<evidence type="ECO:0000313" key="15">
    <source>
        <dbReference type="EMBL" id="MBK7954816.1"/>
    </source>
</evidence>
<evidence type="ECO:0000256" key="5">
    <source>
        <dbReference type="ARBA" id="ARBA00022679"/>
    </source>
</evidence>
<evidence type="ECO:0000256" key="3">
    <source>
        <dbReference type="ARBA" id="ARBA00012438"/>
    </source>
</evidence>
<evidence type="ECO:0000256" key="4">
    <source>
        <dbReference type="ARBA" id="ARBA00022553"/>
    </source>
</evidence>
<dbReference type="SMART" id="SM00304">
    <property type="entry name" value="HAMP"/>
    <property type="match status" value="1"/>
</dbReference>
<evidence type="ECO:0000256" key="8">
    <source>
        <dbReference type="ARBA" id="ARBA00022989"/>
    </source>
</evidence>
<dbReference type="Pfam" id="PF00672">
    <property type="entry name" value="HAMP"/>
    <property type="match status" value="1"/>
</dbReference>
<dbReference type="PRINTS" id="PR00344">
    <property type="entry name" value="BCTRLSENSOR"/>
</dbReference>
<dbReference type="CDD" id="cd06225">
    <property type="entry name" value="HAMP"/>
    <property type="match status" value="1"/>
</dbReference>
<dbReference type="SUPFAM" id="SSF47384">
    <property type="entry name" value="Homodimeric domain of signal transducing histidine kinase"/>
    <property type="match status" value="1"/>
</dbReference>
<dbReference type="CDD" id="cd00075">
    <property type="entry name" value="HATPase"/>
    <property type="match status" value="1"/>
</dbReference>
<sequence length="367" mass="39856">MGRLFWKFFLIFWLAQFVTAAGVGMTIWLGHSANRSGPEPFDGGPRPPPELRGADKRPPRLAQPPLRHLPPPLVPILSGSLVSVVFAALLAWYFARPIRTLRAAFELAANGKLETRVGASMGRRNDELSDLGKSFDHMAGRLQSLIGTQRRLLHDVSHELRSPLARLQAAADLMQQQPERAVEFVERIQRDTARMDTLVGELLALARLDAGMTGNLDEDVDVYEIIADIANDASFESDGKRCEVRVDLNESIVLRGNHELLHRAIENVVRNAVRHSPDGGVVVISAEAIDGRVHVTVADTGPGVPEDDLDAIFEAFFRSGAAGPSTGYGLGLAITRRVAEAHGGKAAASNRLAGGLLVALEFPLDKR</sequence>
<dbReference type="GO" id="GO:0005886">
    <property type="term" value="C:plasma membrane"/>
    <property type="evidence" value="ECO:0007669"/>
    <property type="project" value="TreeGrafter"/>
</dbReference>
<dbReference type="SUPFAM" id="SSF158472">
    <property type="entry name" value="HAMP domain-like"/>
    <property type="match status" value="1"/>
</dbReference>
<evidence type="ECO:0000256" key="12">
    <source>
        <dbReference type="SAM" id="Phobius"/>
    </source>
</evidence>
<evidence type="ECO:0000313" key="16">
    <source>
        <dbReference type="Proteomes" id="UP000706151"/>
    </source>
</evidence>
<keyword evidence="10 12" id="KW-0472">Membrane</keyword>
<dbReference type="Gene3D" id="1.10.8.500">
    <property type="entry name" value="HAMP domain in histidine kinase"/>
    <property type="match status" value="1"/>
</dbReference>
<evidence type="ECO:0000256" key="9">
    <source>
        <dbReference type="ARBA" id="ARBA00023012"/>
    </source>
</evidence>
<dbReference type="SMART" id="SM00387">
    <property type="entry name" value="HATPase_c"/>
    <property type="match status" value="1"/>
</dbReference>
<proteinExistence type="predicted"/>
<gene>
    <name evidence="15" type="ORF">IPK02_13180</name>
</gene>
<evidence type="ECO:0000259" key="14">
    <source>
        <dbReference type="PROSITE" id="PS50885"/>
    </source>
</evidence>
<dbReference type="PROSITE" id="PS50885">
    <property type="entry name" value="HAMP"/>
    <property type="match status" value="1"/>
</dbReference>
<dbReference type="GO" id="GO:0000155">
    <property type="term" value="F:phosphorelay sensor kinase activity"/>
    <property type="evidence" value="ECO:0007669"/>
    <property type="project" value="InterPro"/>
</dbReference>
<organism evidence="15 16">
    <name type="scientific">Candidatus Accumulibacter affinis</name>
    <dbReference type="NCBI Taxonomy" id="2954384"/>
    <lineage>
        <taxon>Bacteria</taxon>
        <taxon>Pseudomonadati</taxon>
        <taxon>Pseudomonadota</taxon>
        <taxon>Betaproteobacteria</taxon>
        <taxon>Candidatus Accumulibacter</taxon>
    </lineage>
</organism>
<dbReference type="InterPro" id="IPR036097">
    <property type="entry name" value="HisK_dim/P_sf"/>
</dbReference>
<dbReference type="InterPro" id="IPR036890">
    <property type="entry name" value="HATPase_C_sf"/>
</dbReference>
<keyword evidence="5" id="KW-0808">Transferase</keyword>
<dbReference type="InterPro" id="IPR004358">
    <property type="entry name" value="Sig_transdc_His_kin-like_C"/>
</dbReference>
<feature type="domain" description="Histidine kinase" evidence="13">
    <location>
        <begin position="155"/>
        <end position="366"/>
    </location>
</feature>
<dbReference type="InterPro" id="IPR003594">
    <property type="entry name" value="HATPase_dom"/>
</dbReference>
<dbReference type="Gene3D" id="3.30.565.10">
    <property type="entry name" value="Histidine kinase-like ATPase, C-terminal domain"/>
    <property type="match status" value="1"/>
</dbReference>
<keyword evidence="8 12" id="KW-1133">Transmembrane helix</keyword>
<dbReference type="InterPro" id="IPR003660">
    <property type="entry name" value="HAMP_dom"/>
</dbReference>
<dbReference type="Proteomes" id="UP000706151">
    <property type="component" value="Unassembled WGS sequence"/>
</dbReference>
<keyword evidence="9" id="KW-0902">Two-component regulatory system</keyword>
<dbReference type="PROSITE" id="PS50109">
    <property type="entry name" value="HIS_KIN"/>
    <property type="match status" value="1"/>
</dbReference>
<dbReference type="PANTHER" id="PTHR45436">
    <property type="entry name" value="SENSOR HISTIDINE KINASE YKOH"/>
    <property type="match status" value="1"/>
</dbReference>
<dbReference type="InterPro" id="IPR005467">
    <property type="entry name" value="His_kinase_dom"/>
</dbReference>
<evidence type="ECO:0000256" key="11">
    <source>
        <dbReference type="SAM" id="MobiDB-lite"/>
    </source>
</evidence>
<evidence type="ECO:0000259" key="13">
    <source>
        <dbReference type="PROSITE" id="PS50109"/>
    </source>
</evidence>
<dbReference type="PANTHER" id="PTHR45436:SF15">
    <property type="entry name" value="SENSOR HISTIDINE KINASE CUSS"/>
    <property type="match status" value="1"/>
</dbReference>
<dbReference type="EC" id="2.7.13.3" evidence="3"/>
<dbReference type="SMART" id="SM00388">
    <property type="entry name" value="HisKA"/>
    <property type="match status" value="1"/>
</dbReference>
<dbReference type="CDD" id="cd00082">
    <property type="entry name" value="HisKA"/>
    <property type="match status" value="1"/>
</dbReference>
<dbReference type="SUPFAM" id="SSF55874">
    <property type="entry name" value="ATPase domain of HSP90 chaperone/DNA topoisomerase II/histidine kinase"/>
    <property type="match status" value="1"/>
</dbReference>
<comment type="catalytic activity">
    <reaction evidence="1">
        <text>ATP + protein L-histidine = ADP + protein N-phospho-L-histidine.</text>
        <dbReference type="EC" id="2.7.13.3"/>
    </reaction>
</comment>
<dbReference type="Pfam" id="PF02518">
    <property type="entry name" value="HATPase_c"/>
    <property type="match status" value="1"/>
</dbReference>
<reference evidence="15 16" key="1">
    <citation type="submission" date="2020-10" db="EMBL/GenBank/DDBJ databases">
        <title>Connecting structure to function with the recovery of over 1000 high-quality activated sludge metagenome-assembled genomes encoding full-length rRNA genes using long-read sequencing.</title>
        <authorList>
            <person name="Singleton C.M."/>
            <person name="Petriglieri F."/>
            <person name="Kristensen J.M."/>
            <person name="Kirkegaard R.H."/>
            <person name="Michaelsen T.Y."/>
            <person name="Andersen M.H."/>
            <person name="Karst S.M."/>
            <person name="Dueholm M.S."/>
            <person name="Nielsen P.H."/>
            <person name="Albertsen M."/>
        </authorList>
    </citation>
    <scope>NUCLEOTIDE SEQUENCE [LARGE SCALE GENOMIC DNA]</scope>
    <source>
        <strain evidence="15">Fred_18-Q3-R57-64_BAT3C.720</strain>
    </source>
</reference>
<dbReference type="EMBL" id="JADJOT010000009">
    <property type="protein sequence ID" value="MBK7954816.1"/>
    <property type="molecule type" value="Genomic_DNA"/>
</dbReference>
<evidence type="ECO:0000256" key="10">
    <source>
        <dbReference type="ARBA" id="ARBA00023136"/>
    </source>
</evidence>
<dbReference type="InterPro" id="IPR050428">
    <property type="entry name" value="TCS_sensor_his_kinase"/>
</dbReference>
<dbReference type="Gene3D" id="1.10.287.130">
    <property type="match status" value="1"/>
</dbReference>
<dbReference type="AlphaFoldDB" id="A0A935TA14"/>
<evidence type="ECO:0000256" key="1">
    <source>
        <dbReference type="ARBA" id="ARBA00000085"/>
    </source>
</evidence>
<name>A0A935TA14_9PROT</name>
<keyword evidence="7 15" id="KW-0418">Kinase</keyword>
<feature type="domain" description="HAMP" evidence="14">
    <location>
        <begin position="92"/>
        <end position="147"/>
    </location>
</feature>
<dbReference type="InterPro" id="IPR003661">
    <property type="entry name" value="HisK_dim/P_dom"/>
</dbReference>
<comment type="caution">
    <text evidence="15">The sequence shown here is derived from an EMBL/GenBank/DDBJ whole genome shotgun (WGS) entry which is preliminary data.</text>
</comment>
<evidence type="ECO:0000256" key="2">
    <source>
        <dbReference type="ARBA" id="ARBA00004141"/>
    </source>
</evidence>
<keyword evidence="4" id="KW-0597">Phosphoprotein</keyword>
<comment type="subcellular location">
    <subcellularLocation>
        <location evidence="2">Membrane</location>
        <topology evidence="2">Multi-pass membrane protein</topology>
    </subcellularLocation>
</comment>
<keyword evidence="6 12" id="KW-0812">Transmembrane</keyword>
<evidence type="ECO:0000256" key="7">
    <source>
        <dbReference type="ARBA" id="ARBA00022777"/>
    </source>
</evidence>
<dbReference type="Pfam" id="PF00512">
    <property type="entry name" value="HisKA"/>
    <property type="match status" value="1"/>
</dbReference>
<feature type="transmembrane region" description="Helical" evidence="12">
    <location>
        <begin position="73"/>
        <end position="95"/>
    </location>
</feature>
<protein>
    <recommendedName>
        <fullName evidence="3">histidine kinase</fullName>
        <ecNumber evidence="3">2.7.13.3</ecNumber>
    </recommendedName>
</protein>
<accession>A0A935TA14</accession>
<evidence type="ECO:0000256" key="6">
    <source>
        <dbReference type="ARBA" id="ARBA00022692"/>
    </source>
</evidence>
<feature type="region of interest" description="Disordered" evidence="11">
    <location>
        <begin position="37"/>
        <end position="65"/>
    </location>
</feature>